<dbReference type="EMBL" id="JAQIZZ010000008">
    <property type="protein sequence ID" value="KAJ5524585.1"/>
    <property type="molecule type" value="Genomic_DNA"/>
</dbReference>
<dbReference type="PANTHER" id="PTHR12961">
    <property type="entry name" value="CONSERVED OLIGOMERIC GOLGI COMPLEX COMPONENT 2"/>
    <property type="match status" value="1"/>
</dbReference>
<dbReference type="GO" id="GO:0007030">
    <property type="term" value="P:Golgi organization"/>
    <property type="evidence" value="ECO:0007669"/>
    <property type="project" value="InterPro"/>
</dbReference>
<accession>A0AAD6GAK7</accession>
<evidence type="ECO:0000256" key="9">
    <source>
        <dbReference type="SAM" id="Coils"/>
    </source>
</evidence>
<evidence type="ECO:0000256" key="3">
    <source>
        <dbReference type="ARBA" id="ARBA00020977"/>
    </source>
</evidence>
<feature type="domain" description="Conserved oligomeric Golgi complex subunit 2 N-terminal" evidence="11">
    <location>
        <begin position="67"/>
        <end position="140"/>
    </location>
</feature>
<evidence type="ECO:0000259" key="11">
    <source>
        <dbReference type="Pfam" id="PF06148"/>
    </source>
</evidence>
<organism evidence="12 13">
    <name type="scientific">Penicillium frequentans</name>
    <dbReference type="NCBI Taxonomy" id="3151616"/>
    <lineage>
        <taxon>Eukaryota</taxon>
        <taxon>Fungi</taxon>
        <taxon>Dikarya</taxon>
        <taxon>Ascomycota</taxon>
        <taxon>Pezizomycotina</taxon>
        <taxon>Eurotiomycetes</taxon>
        <taxon>Eurotiomycetidae</taxon>
        <taxon>Eurotiales</taxon>
        <taxon>Aspergillaceae</taxon>
        <taxon>Penicillium</taxon>
    </lineage>
</organism>
<gene>
    <name evidence="12" type="ORF">N7494_011235</name>
</gene>
<feature type="region of interest" description="Disordered" evidence="10">
    <location>
        <begin position="209"/>
        <end position="240"/>
    </location>
</feature>
<dbReference type="GO" id="GO:0017119">
    <property type="term" value="C:Golgi transport complex"/>
    <property type="evidence" value="ECO:0007669"/>
    <property type="project" value="TreeGrafter"/>
</dbReference>
<keyword evidence="5" id="KW-0653">Protein transport</keyword>
<evidence type="ECO:0000256" key="1">
    <source>
        <dbReference type="ARBA" id="ARBA00004395"/>
    </source>
</evidence>
<evidence type="ECO:0000256" key="8">
    <source>
        <dbReference type="ARBA" id="ARBA00031344"/>
    </source>
</evidence>
<dbReference type="GO" id="GO:0006891">
    <property type="term" value="P:intra-Golgi vesicle-mediated transport"/>
    <property type="evidence" value="ECO:0007669"/>
    <property type="project" value="TreeGrafter"/>
</dbReference>
<evidence type="ECO:0000313" key="13">
    <source>
        <dbReference type="Proteomes" id="UP001220324"/>
    </source>
</evidence>
<comment type="caution">
    <text evidence="12">The sequence shown here is derived from an EMBL/GenBank/DDBJ whole genome shotgun (WGS) entry which is preliminary data.</text>
</comment>
<dbReference type="Pfam" id="PF06148">
    <property type="entry name" value="COG2_N"/>
    <property type="match status" value="1"/>
</dbReference>
<dbReference type="InterPro" id="IPR009316">
    <property type="entry name" value="COG2"/>
</dbReference>
<evidence type="ECO:0000256" key="5">
    <source>
        <dbReference type="ARBA" id="ARBA00022927"/>
    </source>
</evidence>
<feature type="coiled-coil region" evidence="9">
    <location>
        <begin position="151"/>
        <end position="178"/>
    </location>
</feature>
<keyword evidence="6" id="KW-0333">Golgi apparatus</keyword>
<keyword evidence="4" id="KW-0813">Transport</keyword>
<name>A0AAD6GAK7_9EURO</name>
<dbReference type="GO" id="GO:0015031">
    <property type="term" value="P:protein transport"/>
    <property type="evidence" value="ECO:0007669"/>
    <property type="project" value="UniProtKB-KW"/>
</dbReference>
<dbReference type="Proteomes" id="UP001220324">
    <property type="component" value="Unassembled WGS sequence"/>
</dbReference>
<comment type="subcellular location">
    <subcellularLocation>
        <location evidence="1">Golgi apparatus membrane</location>
        <topology evidence="1">Peripheral membrane protein</topology>
    </subcellularLocation>
</comment>
<evidence type="ECO:0000256" key="7">
    <source>
        <dbReference type="ARBA" id="ARBA00023136"/>
    </source>
</evidence>
<comment type="similarity">
    <text evidence="2">Belongs to the COG2 family.</text>
</comment>
<proteinExistence type="inferred from homology"/>
<evidence type="ECO:0000256" key="10">
    <source>
        <dbReference type="SAM" id="MobiDB-lite"/>
    </source>
</evidence>
<evidence type="ECO:0000313" key="12">
    <source>
        <dbReference type="EMBL" id="KAJ5524585.1"/>
    </source>
</evidence>
<protein>
    <recommendedName>
        <fullName evidence="3">Conserved oligomeric Golgi complex subunit 2</fullName>
    </recommendedName>
    <alternativeName>
        <fullName evidence="8">Component of oligomeric Golgi complex 2</fullName>
    </alternativeName>
</protein>
<dbReference type="AlphaFoldDB" id="A0AAD6GAK7"/>
<evidence type="ECO:0000256" key="4">
    <source>
        <dbReference type="ARBA" id="ARBA00022448"/>
    </source>
</evidence>
<feature type="coiled-coil region" evidence="9">
    <location>
        <begin position="84"/>
        <end position="114"/>
    </location>
</feature>
<keyword evidence="9" id="KW-0175">Coiled coil</keyword>
<keyword evidence="7" id="KW-0472">Membrane</keyword>
<dbReference type="GO" id="GO:0000139">
    <property type="term" value="C:Golgi membrane"/>
    <property type="evidence" value="ECO:0007669"/>
    <property type="project" value="UniProtKB-SubCell"/>
</dbReference>
<sequence>MTGSRDPNRRQDRTWLDSELPPLNSFVGYRSLPEICHIMNRFKVFGDSDESGSDFDEDSSSLPFPEPLSRTSFLAPDFDPTTFLSSLTNRHQSLEDLRQELRSLEQLLNKELLDLVNENYQDFLSLGTALRGGEEKVEGVKVGLLSFRRDVQSIRDKVEERRREVEGLLNEKRKLRSHADIGKNLLDYADRVEELEHRLMIEDKSTLREIPVNDESDAESDLYDDGSEQSDDDEELEDGTAPVSLKRLERHVQKYVFLTSIATTVGKDHPFLLAQQPRVSKIKSTVLLDLKTALEQASHVGEKRDARTMAVLHLYDLMGEDVSAVAALKNLKL</sequence>
<dbReference type="InterPro" id="IPR024602">
    <property type="entry name" value="COG_su2_N"/>
</dbReference>
<keyword evidence="13" id="KW-1185">Reference proteome</keyword>
<evidence type="ECO:0000256" key="6">
    <source>
        <dbReference type="ARBA" id="ARBA00023034"/>
    </source>
</evidence>
<reference evidence="12 13" key="1">
    <citation type="journal article" date="2023" name="IMA Fungus">
        <title>Comparative genomic study of the Penicillium genus elucidates a diverse pangenome and 15 lateral gene transfer events.</title>
        <authorList>
            <person name="Petersen C."/>
            <person name="Sorensen T."/>
            <person name="Nielsen M.R."/>
            <person name="Sondergaard T.E."/>
            <person name="Sorensen J.L."/>
            <person name="Fitzpatrick D.A."/>
            <person name="Frisvad J.C."/>
            <person name="Nielsen K.L."/>
        </authorList>
    </citation>
    <scope>NUCLEOTIDE SEQUENCE [LARGE SCALE GENOMIC DNA]</scope>
    <source>
        <strain evidence="12 13">IBT 35679</strain>
    </source>
</reference>
<dbReference type="PANTHER" id="PTHR12961:SF0">
    <property type="entry name" value="CONSERVED OLIGOMERIC GOLGI COMPLEX SUBUNIT 2"/>
    <property type="match status" value="1"/>
</dbReference>
<evidence type="ECO:0000256" key="2">
    <source>
        <dbReference type="ARBA" id="ARBA00007603"/>
    </source>
</evidence>
<feature type="compositionally biased region" description="Acidic residues" evidence="10">
    <location>
        <begin position="212"/>
        <end position="238"/>
    </location>
</feature>